<dbReference type="PROSITE" id="PS00356">
    <property type="entry name" value="HTH_LACI_1"/>
    <property type="match status" value="1"/>
</dbReference>
<dbReference type="PANTHER" id="PTHR30146">
    <property type="entry name" value="LACI-RELATED TRANSCRIPTIONAL REPRESSOR"/>
    <property type="match status" value="1"/>
</dbReference>
<proteinExistence type="predicted"/>
<evidence type="ECO:0000259" key="4">
    <source>
        <dbReference type="PROSITE" id="PS50932"/>
    </source>
</evidence>
<protein>
    <submittedName>
        <fullName evidence="6">HTH-type transcriptional regulator DegA</fullName>
    </submittedName>
</protein>
<evidence type="ECO:0000259" key="5">
    <source>
        <dbReference type="PROSITE" id="PS50943"/>
    </source>
</evidence>
<dbReference type="PRINTS" id="PR00036">
    <property type="entry name" value="HTHLACI"/>
</dbReference>
<dbReference type="Gene3D" id="3.40.50.2300">
    <property type="match status" value="2"/>
</dbReference>
<dbReference type="SMART" id="SM00354">
    <property type="entry name" value="HTH_LACI"/>
    <property type="match status" value="1"/>
</dbReference>
<dbReference type="Gene3D" id="1.10.260.40">
    <property type="entry name" value="lambda repressor-like DNA-binding domains"/>
    <property type="match status" value="1"/>
</dbReference>
<evidence type="ECO:0000313" key="6">
    <source>
        <dbReference type="EMBL" id="UQZ85458.1"/>
    </source>
</evidence>
<evidence type="ECO:0000313" key="7">
    <source>
        <dbReference type="Proteomes" id="UP001057134"/>
    </source>
</evidence>
<dbReference type="InterPro" id="IPR001387">
    <property type="entry name" value="Cro/C1-type_HTH"/>
</dbReference>
<reference evidence="6" key="2">
    <citation type="journal article" date="2021" name="J Anim Sci Technol">
        <title>Complete genome sequence of Paenibacillus konkukensis sp. nov. SK3146 as a potential probiotic strain.</title>
        <authorList>
            <person name="Jung H.I."/>
            <person name="Park S."/>
            <person name="Niu K.M."/>
            <person name="Lee S.W."/>
            <person name="Kothari D."/>
            <person name="Yi K.J."/>
            <person name="Kim S.K."/>
        </authorList>
    </citation>
    <scope>NUCLEOTIDE SEQUENCE</scope>
    <source>
        <strain evidence="6">SK3146</strain>
    </source>
</reference>
<dbReference type="InterPro" id="IPR046335">
    <property type="entry name" value="LacI/GalR-like_sensor"/>
</dbReference>
<dbReference type="PANTHER" id="PTHR30146:SF109">
    <property type="entry name" value="HTH-TYPE TRANSCRIPTIONAL REGULATOR GALS"/>
    <property type="match status" value="1"/>
</dbReference>
<dbReference type="InterPro" id="IPR000843">
    <property type="entry name" value="HTH_LacI"/>
</dbReference>
<evidence type="ECO:0000256" key="2">
    <source>
        <dbReference type="ARBA" id="ARBA00023125"/>
    </source>
</evidence>
<feature type="domain" description="HTH lacI-type" evidence="4">
    <location>
        <begin position="10"/>
        <end position="64"/>
    </location>
</feature>
<dbReference type="InterPro" id="IPR010982">
    <property type="entry name" value="Lambda_DNA-bd_dom_sf"/>
</dbReference>
<dbReference type="SUPFAM" id="SSF53822">
    <property type="entry name" value="Periplasmic binding protein-like I"/>
    <property type="match status" value="1"/>
</dbReference>
<dbReference type="Pfam" id="PF00356">
    <property type="entry name" value="LacI"/>
    <property type="match status" value="1"/>
</dbReference>
<dbReference type="Pfam" id="PF13377">
    <property type="entry name" value="Peripla_BP_3"/>
    <property type="match status" value="1"/>
</dbReference>
<dbReference type="InterPro" id="IPR028082">
    <property type="entry name" value="Peripla_BP_I"/>
</dbReference>
<evidence type="ECO:0000256" key="1">
    <source>
        <dbReference type="ARBA" id="ARBA00023015"/>
    </source>
</evidence>
<keyword evidence="1" id="KW-0805">Transcription regulation</keyword>
<dbReference type="Proteomes" id="UP001057134">
    <property type="component" value="Chromosome"/>
</dbReference>
<dbReference type="SUPFAM" id="SSF47413">
    <property type="entry name" value="lambda repressor-like DNA-binding domains"/>
    <property type="match status" value="1"/>
</dbReference>
<gene>
    <name evidence="6" type="primary">degA_4</name>
    <name evidence="6" type="ORF">SK3146_04747</name>
</gene>
<keyword evidence="3" id="KW-0804">Transcription</keyword>
<name>A0ABY4RTK7_9BACL</name>
<dbReference type="CDD" id="cd06267">
    <property type="entry name" value="PBP1_LacI_sugar_binding-like"/>
    <property type="match status" value="1"/>
</dbReference>
<keyword evidence="7" id="KW-1185">Reference proteome</keyword>
<evidence type="ECO:0000256" key="3">
    <source>
        <dbReference type="ARBA" id="ARBA00023163"/>
    </source>
</evidence>
<dbReference type="CDD" id="cd01392">
    <property type="entry name" value="HTH_LacI"/>
    <property type="match status" value="1"/>
</dbReference>
<reference evidence="6" key="1">
    <citation type="submission" date="2018-02" db="EMBL/GenBank/DDBJ databases">
        <authorList>
            <person name="Kim S.-K."/>
            <person name="Jung H.-I."/>
            <person name="Lee S.-W."/>
        </authorList>
    </citation>
    <scope>NUCLEOTIDE SEQUENCE</scope>
    <source>
        <strain evidence="6">SK3146</strain>
    </source>
</reference>
<organism evidence="6 7">
    <name type="scientific">Paenibacillus konkukensis</name>
    <dbReference type="NCBI Taxonomy" id="2020716"/>
    <lineage>
        <taxon>Bacteria</taxon>
        <taxon>Bacillati</taxon>
        <taxon>Bacillota</taxon>
        <taxon>Bacilli</taxon>
        <taxon>Bacillales</taxon>
        <taxon>Paenibacillaceae</taxon>
        <taxon>Paenibacillus</taxon>
    </lineage>
</organism>
<accession>A0ABY4RTK7</accession>
<dbReference type="PROSITE" id="PS50932">
    <property type="entry name" value="HTH_LACI_2"/>
    <property type="match status" value="1"/>
</dbReference>
<sequence length="341" mass="38283">MDAAVTNKEITIKDVAKQANVSVATVSRVLNGRDRVSDATRKKILKIIEELNFVPSTMAASMVKKKTNMLAVVVPEIQNPFYTAVIGGTVEIANNEGFFTIVISTNGNETEEEEFFESFLSKNVDGIVLIGTHREAGFYRNIRKPTILVDRYINDSGHDGVLIDNYRGAYEATKHFVDYGHERIAIIDGEHDFNDGKDRYWGYRQAMLEGGLTPDPKYHKQGKWLEEDGYRFAMELLQAEQPPTAIFAANNVICKGVIRAVRDLNLQIGEDISLIGFDENELAQFVQPRVTVVARPTREMGVQAAEMLIQKIKGEPKEQAKPKKVILDVELMKYGSVKKLK</sequence>
<feature type="domain" description="HTH cro/C1-type" evidence="5">
    <location>
        <begin position="10"/>
        <end position="54"/>
    </location>
</feature>
<dbReference type="EMBL" id="CP027059">
    <property type="protein sequence ID" value="UQZ85458.1"/>
    <property type="molecule type" value="Genomic_DNA"/>
</dbReference>
<keyword evidence="2" id="KW-0238">DNA-binding</keyword>
<dbReference type="PROSITE" id="PS50943">
    <property type="entry name" value="HTH_CROC1"/>
    <property type="match status" value="1"/>
</dbReference>
<dbReference type="RefSeq" id="WP_249861087.1">
    <property type="nucleotide sequence ID" value="NZ_CP027059.1"/>
</dbReference>